<evidence type="ECO:0000256" key="1">
    <source>
        <dbReference type="ARBA" id="ARBA00022603"/>
    </source>
</evidence>
<dbReference type="OrthoDB" id="3286690at2"/>
<dbReference type="AlphaFoldDB" id="U2SC53"/>
<comment type="caution">
    <text evidence="6">The sequence shown here is derived from an EMBL/GenBank/DDBJ whole genome shotgun (WGS) entry which is preliminary data.</text>
</comment>
<name>U2SC53_9ACTN</name>
<evidence type="ECO:0000256" key="3">
    <source>
        <dbReference type="ARBA" id="ARBA00022691"/>
    </source>
</evidence>
<dbReference type="PROSITE" id="PS51683">
    <property type="entry name" value="SAM_OMT_II"/>
    <property type="match status" value="1"/>
</dbReference>
<dbReference type="GO" id="GO:0046983">
    <property type="term" value="F:protein dimerization activity"/>
    <property type="evidence" value="ECO:0007669"/>
    <property type="project" value="InterPro"/>
</dbReference>
<dbReference type="Gene3D" id="1.10.10.10">
    <property type="entry name" value="Winged helix-like DNA-binding domain superfamily/Winged helix DNA-binding domain"/>
    <property type="match status" value="1"/>
</dbReference>
<proteinExistence type="predicted"/>
<dbReference type="InterPro" id="IPR001077">
    <property type="entry name" value="COMT_C"/>
</dbReference>
<keyword evidence="3" id="KW-0949">S-adenosyl-L-methionine</keyword>
<evidence type="ECO:0000313" key="7">
    <source>
        <dbReference type="Proteomes" id="UP000017052"/>
    </source>
</evidence>
<feature type="domain" description="O-methyltransferase C-terminal" evidence="4">
    <location>
        <begin position="152"/>
        <end position="320"/>
    </location>
</feature>
<reference evidence="6" key="1">
    <citation type="submission" date="2013-08" db="EMBL/GenBank/DDBJ databases">
        <authorList>
            <person name="Durkin A.S."/>
            <person name="Haft D.R."/>
            <person name="McCorrison J."/>
            <person name="Torralba M."/>
            <person name="Gillis M."/>
            <person name="Haft D.H."/>
            <person name="Methe B."/>
            <person name="Sutton G."/>
            <person name="Nelson K.E."/>
        </authorList>
    </citation>
    <scope>NUCLEOTIDE SEQUENCE [LARGE SCALE GENOMIC DNA]</scope>
    <source>
        <strain evidence="6">F0233</strain>
    </source>
</reference>
<dbReference type="Proteomes" id="UP000017052">
    <property type="component" value="Unassembled WGS sequence"/>
</dbReference>
<dbReference type="Pfam" id="PF08100">
    <property type="entry name" value="Dimerisation"/>
    <property type="match status" value="1"/>
</dbReference>
<organism evidence="6 7">
    <name type="scientific">Propionibacterium acidifaciens F0233</name>
    <dbReference type="NCBI Taxonomy" id="553198"/>
    <lineage>
        <taxon>Bacteria</taxon>
        <taxon>Bacillati</taxon>
        <taxon>Actinomycetota</taxon>
        <taxon>Actinomycetes</taxon>
        <taxon>Propionibacteriales</taxon>
        <taxon>Propionibacteriaceae</taxon>
        <taxon>Propionibacterium</taxon>
    </lineage>
</organism>
<dbReference type="InterPro" id="IPR036390">
    <property type="entry name" value="WH_DNA-bd_sf"/>
</dbReference>
<evidence type="ECO:0000259" key="4">
    <source>
        <dbReference type="Pfam" id="PF00891"/>
    </source>
</evidence>
<keyword evidence="7" id="KW-1185">Reference proteome</keyword>
<dbReference type="InterPro" id="IPR029063">
    <property type="entry name" value="SAM-dependent_MTases_sf"/>
</dbReference>
<sequence>MTRDEDSSAVRVHGMLTAYLQTQVLISALQFGIFEQLEGRSLDVHDLSSRIGVPERPTRALLIALSGLGLLSEDGLGYRNTPEASRYLVRRNPEFMGDFAEHQSVHFANSIELPAVIRSNSSITKRVLKEGYSDQGSGAGEGAAGRERLIGAMRVSARLQADPLAKRLDLLSGSTLVDLGCGSGDYSIAIARRHPEVRVIAVDYPSISEIASRNVAVAGLEDRIEFQPGDIMKDLLPECDAVLLSHVLDGYGRDRVRHLVSKIFDELRGNGRLFVHSHMPDVSKGLFPNLFGVILLINTEEGEVYEAVDLMEIIRGAGFSDLRTQRVSFLSGLVSAVRPSLEGQSDLSL</sequence>
<dbReference type="InterPro" id="IPR016461">
    <property type="entry name" value="COMT-like"/>
</dbReference>
<dbReference type="GO" id="GO:0008171">
    <property type="term" value="F:O-methyltransferase activity"/>
    <property type="evidence" value="ECO:0007669"/>
    <property type="project" value="InterPro"/>
</dbReference>
<gene>
    <name evidence="6" type="ORF">HMPREF0682_2975</name>
</gene>
<feature type="domain" description="O-methyltransferase dimerisation" evidence="5">
    <location>
        <begin position="16"/>
        <end position="89"/>
    </location>
</feature>
<dbReference type="GO" id="GO:0032259">
    <property type="term" value="P:methylation"/>
    <property type="evidence" value="ECO:0007669"/>
    <property type="project" value="UniProtKB-KW"/>
</dbReference>
<evidence type="ECO:0000259" key="5">
    <source>
        <dbReference type="Pfam" id="PF08100"/>
    </source>
</evidence>
<protein>
    <submittedName>
        <fullName evidence="6">O-methyltransferase</fullName>
    </submittedName>
</protein>
<accession>U2SC53</accession>
<dbReference type="GeneID" id="95361006"/>
<dbReference type="PANTHER" id="PTHR43712">
    <property type="entry name" value="PUTATIVE (AFU_ORTHOLOGUE AFUA_4G14580)-RELATED"/>
    <property type="match status" value="1"/>
</dbReference>
<keyword evidence="1" id="KW-0489">Methyltransferase</keyword>
<dbReference type="PANTHER" id="PTHR43712:SF2">
    <property type="entry name" value="O-METHYLTRANSFERASE CICE"/>
    <property type="match status" value="1"/>
</dbReference>
<dbReference type="SUPFAM" id="SSF53335">
    <property type="entry name" value="S-adenosyl-L-methionine-dependent methyltransferases"/>
    <property type="match status" value="1"/>
</dbReference>
<dbReference type="Gene3D" id="3.40.50.150">
    <property type="entry name" value="Vaccinia Virus protein VP39"/>
    <property type="match status" value="1"/>
</dbReference>
<dbReference type="SUPFAM" id="SSF46785">
    <property type="entry name" value="Winged helix' DNA-binding domain"/>
    <property type="match status" value="1"/>
</dbReference>
<keyword evidence="2" id="KW-0808">Transferase</keyword>
<evidence type="ECO:0000313" key="6">
    <source>
        <dbReference type="EMBL" id="ERK60322.1"/>
    </source>
</evidence>
<dbReference type="RefSeq" id="WP_021796821.1">
    <property type="nucleotide sequence ID" value="NZ_ACVN02000088.1"/>
</dbReference>
<dbReference type="PIRSF" id="PIRSF005739">
    <property type="entry name" value="O-mtase"/>
    <property type="match status" value="1"/>
</dbReference>
<dbReference type="InterPro" id="IPR036388">
    <property type="entry name" value="WH-like_DNA-bd_sf"/>
</dbReference>
<evidence type="ECO:0000256" key="2">
    <source>
        <dbReference type="ARBA" id="ARBA00022679"/>
    </source>
</evidence>
<dbReference type="CDD" id="cd02440">
    <property type="entry name" value="AdoMet_MTases"/>
    <property type="match status" value="1"/>
</dbReference>
<dbReference type="Pfam" id="PF00891">
    <property type="entry name" value="Methyltransf_2"/>
    <property type="match status" value="1"/>
</dbReference>
<dbReference type="EMBL" id="ACVN02000088">
    <property type="protein sequence ID" value="ERK60322.1"/>
    <property type="molecule type" value="Genomic_DNA"/>
</dbReference>
<dbReference type="InterPro" id="IPR012967">
    <property type="entry name" value="COMT_dimerisation"/>
</dbReference>